<dbReference type="Proteomes" id="UP001497497">
    <property type="component" value="Unassembled WGS sequence"/>
</dbReference>
<dbReference type="Gene3D" id="2.60.40.60">
    <property type="entry name" value="Cadherins"/>
    <property type="match status" value="4"/>
</dbReference>
<evidence type="ECO:0000256" key="4">
    <source>
        <dbReference type="ARBA" id="ARBA00023180"/>
    </source>
</evidence>
<dbReference type="PRINTS" id="PR00205">
    <property type="entry name" value="CADHERIN"/>
</dbReference>
<keyword evidence="10" id="KW-1185">Reference proteome</keyword>
<protein>
    <recommendedName>
        <fullName evidence="8">Cadherin domain-containing protein</fullName>
    </recommendedName>
</protein>
<organism evidence="9 10">
    <name type="scientific">Lymnaea stagnalis</name>
    <name type="common">Great pond snail</name>
    <name type="synonym">Helix stagnalis</name>
    <dbReference type="NCBI Taxonomy" id="6523"/>
    <lineage>
        <taxon>Eukaryota</taxon>
        <taxon>Metazoa</taxon>
        <taxon>Spiralia</taxon>
        <taxon>Lophotrochozoa</taxon>
        <taxon>Mollusca</taxon>
        <taxon>Gastropoda</taxon>
        <taxon>Heterobranchia</taxon>
        <taxon>Euthyneura</taxon>
        <taxon>Panpulmonata</taxon>
        <taxon>Hygrophila</taxon>
        <taxon>Lymnaeoidea</taxon>
        <taxon>Lymnaeidae</taxon>
        <taxon>Lymnaea</taxon>
    </lineage>
</organism>
<dbReference type="GO" id="GO:0005886">
    <property type="term" value="C:plasma membrane"/>
    <property type="evidence" value="ECO:0007669"/>
    <property type="project" value="TreeGrafter"/>
</dbReference>
<keyword evidence="4" id="KW-0325">Glycoprotein</keyword>
<evidence type="ECO:0000256" key="3">
    <source>
        <dbReference type="ARBA" id="ARBA00022989"/>
    </source>
</evidence>
<comment type="subcellular location">
    <subcellularLocation>
        <location evidence="1">Membrane</location>
        <topology evidence="1">Single-pass membrane protein</topology>
    </subcellularLocation>
</comment>
<evidence type="ECO:0000256" key="7">
    <source>
        <dbReference type="SAM" id="SignalP"/>
    </source>
</evidence>
<proteinExistence type="predicted"/>
<dbReference type="EMBL" id="CAXITT010000477">
    <property type="protein sequence ID" value="CAL1542250.1"/>
    <property type="molecule type" value="Genomic_DNA"/>
</dbReference>
<dbReference type="PANTHER" id="PTHR24028:SF262">
    <property type="entry name" value="CADHERIN-RELATED FAMILY MEMBER 3"/>
    <property type="match status" value="1"/>
</dbReference>
<dbReference type="InterPro" id="IPR002126">
    <property type="entry name" value="Cadherin-like_dom"/>
</dbReference>
<feature type="domain" description="Cadherin" evidence="8">
    <location>
        <begin position="353"/>
        <end position="446"/>
    </location>
</feature>
<dbReference type="CDD" id="cd11304">
    <property type="entry name" value="Cadherin_repeat"/>
    <property type="match status" value="4"/>
</dbReference>
<accession>A0AAV2I9Y4</accession>
<reference evidence="9 10" key="1">
    <citation type="submission" date="2024-04" db="EMBL/GenBank/DDBJ databases">
        <authorList>
            <consortium name="Genoscope - CEA"/>
            <person name="William W."/>
        </authorList>
    </citation>
    <scope>NUCLEOTIDE SEQUENCE [LARGE SCALE GENOMIC DNA]</scope>
</reference>
<evidence type="ECO:0000313" key="10">
    <source>
        <dbReference type="Proteomes" id="UP001497497"/>
    </source>
</evidence>
<dbReference type="SMART" id="SM00112">
    <property type="entry name" value="CA"/>
    <property type="match status" value="2"/>
</dbReference>
<dbReference type="InterPro" id="IPR050174">
    <property type="entry name" value="Protocadherin/Cadherin-CA"/>
</dbReference>
<dbReference type="AlphaFoldDB" id="A0AAV2I9Y4"/>
<evidence type="ECO:0000256" key="6">
    <source>
        <dbReference type="SAM" id="Phobius"/>
    </source>
</evidence>
<dbReference type="InterPro" id="IPR015919">
    <property type="entry name" value="Cadherin-like_sf"/>
</dbReference>
<evidence type="ECO:0000256" key="1">
    <source>
        <dbReference type="ARBA" id="ARBA00004167"/>
    </source>
</evidence>
<keyword evidence="3 6" id="KW-1133">Transmembrane helix</keyword>
<evidence type="ECO:0000313" key="9">
    <source>
        <dbReference type="EMBL" id="CAL1542250.1"/>
    </source>
</evidence>
<feature type="transmembrane region" description="Helical" evidence="6">
    <location>
        <begin position="578"/>
        <end position="600"/>
    </location>
</feature>
<keyword evidence="7" id="KW-0732">Signal</keyword>
<gene>
    <name evidence="9" type="ORF">GSLYS_00015844001</name>
</gene>
<name>A0AAV2I9Y4_LYMST</name>
<keyword evidence="2 6" id="KW-0812">Transmembrane</keyword>
<keyword evidence="5" id="KW-0106">Calcium</keyword>
<dbReference type="PANTHER" id="PTHR24028">
    <property type="entry name" value="CADHERIN-87A"/>
    <property type="match status" value="1"/>
</dbReference>
<dbReference type="PROSITE" id="PS50268">
    <property type="entry name" value="CADHERIN_2"/>
    <property type="match status" value="3"/>
</dbReference>
<comment type="caution">
    <text evidence="9">The sequence shown here is derived from an EMBL/GenBank/DDBJ whole genome shotgun (WGS) entry which is preliminary data.</text>
</comment>
<dbReference type="GO" id="GO:0007156">
    <property type="term" value="P:homophilic cell adhesion via plasma membrane adhesion molecules"/>
    <property type="evidence" value="ECO:0007669"/>
    <property type="project" value="InterPro"/>
</dbReference>
<dbReference type="SUPFAM" id="SSF49313">
    <property type="entry name" value="Cadherin-like"/>
    <property type="match status" value="5"/>
</dbReference>
<feature type="domain" description="Cadherin" evidence="8">
    <location>
        <begin position="258"/>
        <end position="343"/>
    </location>
</feature>
<sequence length="721" mass="78617">MTSSEGLSVMLLLLLVTRMESTPEMEPTFDKVVTLMERTSQNTILSRFNCSDPDSDPVRVFIKSIIPAVSCTSCFTVLDCAPEKCLHFIPGILDYTKAQSYVINVACTDNTEPEVSEVIQVNIIPNRPPEFVPTSSFVSAPLTSKLLPGSKVYDVKALDLDGDSISYSMTVLPASSSGNYVIDSSTGKIRTTVDMRMECRNSVSFLVTISDGVTVTGPLVIDSPITNANVAPVAVNLDAIVQIPETATGDIYTMLFNDPNMGDTVTYTMSTSNTLGQNQFTYGAVFNGEAKIKVKGKLDYEMTNLRRTDFVISATDGFCSSPLYTLTLEVTDVNESPTISPVLSSLQVCEGKGEFIPTLTVTDPDTDDSLKWSFDTKTSNSEGYFGIDEDTGNIRTLVDYDVDVGKPITMLPSKTFYVKVEDKGGLSATATVSVSFLDCNDNAPVFDTNQYYTASATECQAPGSKLLTITAKDKDSTREQNNDIYYEGSGGSVIVNALGEVIVQQALPAGSVDTFHAYAYDRGVTPGPKRSASPAVISVRFTPCPTPPPSLATAAPQTTATVTTTTSTPMIQKQEDNLAWIIIAALLGTLLLGLMTFMLWRYGNLCLHSCQKLNCKKTCCRPETKRLLTPRAERRPPMKRALRPPTEQIVNVPDPIGPGFLFGFWKERYPDDDFKSQPDRIRLPSPGDMEAHYPHTIDPVLDPLSPSVTEPEMPKKKCIIM</sequence>
<evidence type="ECO:0000256" key="5">
    <source>
        <dbReference type="PROSITE-ProRule" id="PRU00043"/>
    </source>
</evidence>
<evidence type="ECO:0000256" key="2">
    <source>
        <dbReference type="ARBA" id="ARBA00022692"/>
    </source>
</evidence>
<feature type="domain" description="Cadherin" evidence="8">
    <location>
        <begin position="134"/>
        <end position="234"/>
    </location>
</feature>
<feature type="chain" id="PRO_5043909538" description="Cadherin domain-containing protein" evidence="7">
    <location>
        <begin position="22"/>
        <end position="721"/>
    </location>
</feature>
<keyword evidence="6" id="KW-0472">Membrane</keyword>
<dbReference type="GO" id="GO:0005509">
    <property type="term" value="F:calcium ion binding"/>
    <property type="evidence" value="ECO:0007669"/>
    <property type="project" value="UniProtKB-UniRule"/>
</dbReference>
<evidence type="ECO:0000259" key="8">
    <source>
        <dbReference type="PROSITE" id="PS50268"/>
    </source>
</evidence>
<feature type="signal peptide" evidence="7">
    <location>
        <begin position="1"/>
        <end position="21"/>
    </location>
</feature>